<name>A0AAE0VMY2_9BIVA</name>
<keyword evidence="4" id="KW-1185">Reference proteome</keyword>
<dbReference type="Gene3D" id="2.60.40.4270">
    <property type="entry name" value="Listeria-Bacteroides repeat domain"/>
    <property type="match status" value="7"/>
</dbReference>
<comment type="subcellular location">
    <subcellularLocation>
        <location evidence="1">Cell envelope</location>
    </subcellularLocation>
</comment>
<sequence length="643" mass="68661">MKTTKLFGKTGTENGQSKRYLTPFLVPFLLVLSVFAYGCDDFNLTGTVTVTFNTDGGTSIPQQTITVGEKIKMPSNPTKEGYTFEGWYIDKEHKIAFANGNVTGNITLYAKWTTGGTTTGGTTTDGTTQFTITLNANGGGFGTVTNGSGTAPVTTKTIAIASGGTVPENTGLPTKAGFTILKWNTKADGTGTDFVFGTTKVTADMTIYAQWVIAITLTLDANGGTATNTKDVTWITTSSGGDLSSKGGVTRTTASIIVGSGKFVTFPTSGLPTRTGYRLTGWNTEANGSGTDFVFGTTTVTASITIYAQWIETFILTLNENGGTAGSTTTITVDKGSTATFPTSGLPTRTNYILSGWNTEANGSGTAFVFGKTKVTADMTIYAQWRVNPADQVTVTFNTGVEGLTIDPVAVIRGEKVTKPADPTRANYAFRGWYKDANLIYAFDFANEVITANITLYAKWTAIYTVTFNSNSGSFVSNVTVNHGEKVTKPEDPTRANYAFRGWFKDANLIYAFDFANETITSNITLYAKWNVLYTVTFDANGGKFDDGSSIHTKKVSSPRIEVGDMLTHTFMGWYYSSGGEFSLATTVVTSDITLYARPNEHPSLVWSFFLASTVVGKAKSGLKASSTIGFNTKPNGSDTNAE</sequence>
<dbReference type="Proteomes" id="UP001195483">
    <property type="component" value="Unassembled WGS sequence"/>
</dbReference>
<dbReference type="NCBIfam" id="TIGR02543">
    <property type="entry name" value="List_Bact_rpt"/>
    <property type="match status" value="4"/>
</dbReference>
<feature type="transmembrane region" description="Helical" evidence="2">
    <location>
        <begin position="20"/>
        <end position="38"/>
    </location>
</feature>
<dbReference type="InterPro" id="IPR042229">
    <property type="entry name" value="Listeria/Bacterioides_rpt_sf"/>
</dbReference>
<evidence type="ECO:0000256" key="2">
    <source>
        <dbReference type="SAM" id="Phobius"/>
    </source>
</evidence>
<protein>
    <recommendedName>
        <fullName evidence="5">InlB B-repeat-containing protein</fullName>
    </recommendedName>
</protein>
<dbReference type="Pfam" id="PF09479">
    <property type="entry name" value="Flg_new"/>
    <property type="match status" value="7"/>
</dbReference>
<dbReference type="InterPro" id="IPR013378">
    <property type="entry name" value="InlB-like_B-rpt"/>
</dbReference>
<evidence type="ECO:0000313" key="4">
    <source>
        <dbReference type="Proteomes" id="UP001195483"/>
    </source>
</evidence>
<gene>
    <name evidence="3" type="ORF">CHS0354_024154</name>
</gene>
<evidence type="ECO:0000256" key="1">
    <source>
        <dbReference type="ARBA" id="ARBA00004196"/>
    </source>
</evidence>
<proteinExistence type="predicted"/>
<keyword evidence="2" id="KW-0812">Transmembrane</keyword>
<reference evidence="3" key="3">
    <citation type="submission" date="2023-05" db="EMBL/GenBank/DDBJ databases">
        <authorList>
            <person name="Smith C.H."/>
        </authorList>
    </citation>
    <scope>NUCLEOTIDE SEQUENCE</scope>
    <source>
        <strain evidence="3">CHS0354</strain>
        <tissue evidence="3">Mantle</tissue>
    </source>
</reference>
<reference evidence="3" key="1">
    <citation type="journal article" date="2021" name="Genome Biol. Evol.">
        <title>A High-Quality Reference Genome for a Parasitic Bivalve with Doubly Uniparental Inheritance (Bivalvia: Unionida).</title>
        <authorList>
            <person name="Smith C.H."/>
        </authorList>
    </citation>
    <scope>NUCLEOTIDE SEQUENCE</scope>
    <source>
        <strain evidence="3">CHS0354</strain>
    </source>
</reference>
<evidence type="ECO:0008006" key="5">
    <source>
        <dbReference type="Google" id="ProtNLM"/>
    </source>
</evidence>
<accession>A0AAE0VMY2</accession>
<organism evidence="3 4">
    <name type="scientific">Potamilus streckersoni</name>
    <dbReference type="NCBI Taxonomy" id="2493646"/>
    <lineage>
        <taxon>Eukaryota</taxon>
        <taxon>Metazoa</taxon>
        <taxon>Spiralia</taxon>
        <taxon>Lophotrochozoa</taxon>
        <taxon>Mollusca</taxon>
        <taxon>Bivalvia</taxon>
        <taxon>Autobranchia</taxon>
        <taxon>Heteroconchia</taxon>
        <taxon>Palaeoheterodonta</taxon>
        <taxon>Unionida</taxon>
        <taxon>Unionoidea</taxon>
        <taxon>Unionidae</taxon>
        <taxon>Ambleminae</taxon>
        <taxon>Lampsilini</taxon>
        <taxon>Potamilus</taxon>
    </lineage>
</organism>
<comment type="caution">
    <text evidence="3">The sequence shown here is derived from an EMBL/GenBank/DDBJ whole genome shotgun (WGS) entry which is preliminary data.</text>
</comment>
<reference evidence="3" key="2">
    <citation type="journal article" date="2021" name="Genome Biol. Evol.">
        <title>Developing a high-quality reference genome for a parasitic bivalve with doubly uniparental inheritance (Bivalvia: Unionida).</title>
        <authorList>
            <person name="Smith C.H."/>
        </authorList>
    </citation>
    <scope>NUCLEOTIDE SEQUENCE</scope>
    <source>
        <strain evidence="3">CHS0354</strain>
        <tissue evidence="3">Mantle</tissue>
    </source>
</reference>
<keyword evidence="2" id="KW-0472">Membrane</keyword>
<evidence type="ECO:0000313" key="3">
    <source>
        <dbReference type="EMBL" id="KAK3582600.1"/>
    </source>
</evidence>
<keyword evidence="2" id="KW-1133">Transmembrane helix</keyword>
<dbReference type="EMBL" id="JAEAOA010001427">
    <property type="protein sequence ID" value="KAK3582600.1"/>
    <property type="molecule type" value="Genomic_DNA"/>
</dbReference>
<dbReference type="AlphaFoldDB" id="A0AAE0VMY2"/>